<dbReference type="SUPFAM" id="SSF54593">
    <property type="entry name" value="Glyoxalase/Bleomycin resistance protein/Dihydroxybiphenyl dioxygenase"/>
    <property type="match status" value="1"/>
</dbReference>
<evidence type="ECO:0000313" key="5">
    <source>
        <dbReference type="Proteomes" id="UP001152797"/>
    </source>
</evidence>
<feature type="domain" description="Glyoxalase/fosfomycin resistance/dioxygenase" evidence="2">
    <location>
        <begin position="7"/>
        <end position="124"/>
    </location>
</feature>
<dbReference type="EMBL" id="CAMXCT010000001">
    <property type="protein sequence ID" value="CAI3971920.1"/>
    <property type="molecule type" value="Genomic_DNA"/>
</dbReference>
<proteinExistence type="predicted"/>
<evidence type="ECO:0000259" key="2">
    <source>
        <dbReference type="Pfam" id="PF00903"/>
    </source>
</evidence>
<sequence>MSKQIFVNLPVSDLSASMALYEALGFENNKQFSDETAACMVWSEAIFVMLLTHDKWKTFTTRPIPPTTSSEVMLALACDSRETVDKLNDVASQNGGTADINPKQDLGFMYNRNLADLDGHVWEMFWMNAEAADSGKSKGLALRVRESLAWLLPSAVLVLVPKCPACLVAYVGLWTGLGLSLTTATYLRWAMFVICGACLLYLAARYLSRLGEHTHAGDALAAARRRLPMTPMEPVPVTGTKGAVSLQEVFEGRRMLVVYHFMWKKGAPHHKQCEGCTHSQAAMTEAVCAYLAERDVTYAVFSSGPLDEIVAYREFMGWKTPWYSTADSPDVLATRDGGDLRCYLNTDDQVFQTYETKWRGIEAMMPTLQLLDLTPYGRQETWEDSPELVQLDRAGSWWRRDGRPVAQWTRTDKPVDLK</sequence>
<dbReference type="OrthoDB" id="4181370at2759"/>
<keyword evidence="5" id="KW-1185">Reference proteome</keyword>
<dbReference type="PANTHER" id="PTHR36503:SF2">
    <property type="entry name" value="BLR2408 PROTEIN"/>
    <property type="match status" value="1"/>
</dbReference>
<dbReference type="EMBL" id="CAMXCT030000001">
    <property type="protein sequence ID" value="CAL4759232.1"/>
    <property type="molecule type" value="Genomic_DNA"/>
</dbReference>
<dbReference type="InterPro" id="IPR029068">
    <property type="entry name" value="Glyas_Bleomycin-R_OHBP_Dase"/>
</dbReference>
<dbReference type="Proteomes" id="UP001152797">
    <property type="component" value="Unassembled WGS sequence"/>
</dbReference>
<gene>
    <name evidence="3" type="ORF">C1SCF055_LOCUS510</name>
</gene>
<dbReference type="EMBL" id="CAMXCT020000001">
    <property type="protein sequence ID" value="CAL1125295.1"/>
    <property type="molecule type" value="Genomic_DNA"/>
</dbReference>
<organism evidence="3">
    <name type="scientific">Cladocopium goreaui</name>
    <dbReference type="NCBI Taxonomy" id="2562237"/>
    <lineage>
        <taxon>Eukaryota</taxon>
        <taxon>Sar</taxon>
        <taxon>Alveolata</taxon>
        <taxon>Dinophyceae</taxon>
        <taxon>Suessiales</taxon>
        <taxon>Symbiodiniaceae</taxon>
        <taxon>Cladocopium</taxon>
    </lineage>
</organism>
<dbReference type="AlphaFoldDB" id="A0A9P1BGB3"/>
<dbReference type="PANTHER" id="PTHR36503">
    <property type="entry name" value="BLR2520 PROTEIN"/>
    <property type="match status" value="1"/>
</dbReference>
<dbReference type="Pfam" id="PF00903">
    <property type="entry name" value="Glyoxalase"/>
    <property type="match status" value="1"/>
</dbReference>
<keyword evidence="1" id="KW-1133">Transmembrane helix</keyword>
<reference evidence="3" key="1">
    <citation type="submission" date="2022-10" db="EMBL/GenBank/DDBJ databases">
        <authorList>
            <person name="Chen Y."/>
            <person name="Dougan E. K."/>
            <person name="Chan C."/>
            <person name="Rhodes N."/>
            <person name="Thang M."/>
        </authorList>
    </citation>
    <scope>NUCLEOTIDE SEQUENCE</scope>
</reference>
<dbReference type="Pfam" id="PF05988">
    <property type="entry name" value="DUF899"/>
    <property type="match status" value="1"/>
</dbReference>
<protein>
    <recommendedName>
        <fullName evidence="2">Glyoxalase/fosfomycin resistance/dioxygenase domain-containing protein</fullName>
    </recommendedName>
</protein>
<comment type="caution">
    <text evidence="3">The sequence shown here is derived from an EMBL/GenBank/DDBJ whole genome shotgun (WGS) entry which is preliminary data.</text>
</comment>
<keyword evidence="1" id="KW-0472">Membrane</keyword>
<accession>A0A9P1BGB3</accession>
<name>A0A9P1BGB3_9DINO</name>
<feature type="transmembrane region" description="Helical" evidence="1">
    <location>
        <begin position="148"/>
        <end position="174"/>
    </location>
</feature>
<evidence type="ECO:0000256" key="1">
    <source>
        <dbReference type="SAM" id="Phobius"/>
    </source>
</evidence>
<dbReference type="Gene3D" id="3.10.180.10">
    <property type="entry name" value="2,3-Dihydroxybiphenyl 1,2-Dioxygenase, domain 1"/>
    <property type="match status" value="1"/>
</dbReference>
<evidence type="ECO:0000313" key="4">
    <source>
        <dbReference type="EMBL" id="CAL1125295.1"/>
    </source>
</evidence>
<keyword evidence="1" id="KW-0812">Transmembrane</keyword>
<dbReference type="CDD" id="cd09012">
    <property type="entry name" value="VOC_like"/>
    <property type="match status" value="1"/>
</dbReference>
<dbReference type="InterPro" id="IPR010296">
    <property type="entry name" value="DUF899_thioredox"/>
</dbReference>
<reference evidence="4" key="2">
    <citation type="submission" date="2024-04" db="EMBL/GenBank/DDBJ databases">
        <authorList>
            <person name="Chen Y."/>
            <person name="Shah S."/>
            <person name="Dougan E. K."/>
            <person name="Thang M."/>
            <person name="Chan C."/>
        </authorList>
    </citation>
    <scope>NUCLEOTIDE SEQUENCE [LARGE SCALE GENOMIC DNA]</scope>
</reference>
<dbReference type="InterPro" id="IPR004360">
    <property type="entry name" value="Glyas_Fos-R_dOase_dom"/>
</dbReference>
<evidence type="ECO:0000313" key="3">
    <source>
        <dbReference type="EMBL" id="CAI3971920.1"/>
    </source>
</evidence>
<feature type="transmembrane region" description="Helical" evidence="1">
    <location>
        <begin position="186"/>
        <end position="204"/>
    </location>
</feature>